<organism evidence="9 10">
    <name type="scientific">Bifidobacterium vansinderenii</name>
    <dbReference type="NCBI Taxonomy" id="1984871"/>
    <lineage>
        <taxon>Bacteria</taxon>
        <taxon>Bacillati</taxon>
        <taxon>Actinomycetota</taxon>
        <taxon>Actinomycetes</taxon>
        <taxon>Bifidobacteriales</taxon>
        <taxon>Bifidobacteriaceae</taxon>
        <taxon>Bifidobacterium</taxon>
    </lineage>
</organism>
<evidence type="ECO:0000313" key="9">
    <source>
        <dbReference type="EMBL" id="OXN01262.1"/>
    </source>
</evidence>
<dbReference type="InterPro" id="IPR051393">
    <property type="entry name" value="ABC_transporter_permease"/>
</dbReference>
<keyword evidence="10" id="KW-1185">Reference proteome</keyword>
<dbReference type="InterPro" id="IPR000515">
    <property type="entry name" value="MetI-like"/>
</dbReference>
<feature type="transmembrane region" description="Helical" evidence="7">
    <location>
        <begin position="23"/>
        <end position="46"/>
    </location>
</feature>
<keyword evidence="3" id="KW-1003">Cell membrane</keyword>
<evidence type="ECO:0000256" key="1">
    <source>
        <dbReference type="ARBA" id="ARBA00004651"/>
    </source>
</evidence>
<feature type="transmembrane region" description="Helical" evidence="7">
    <location>
        <begin position="116"/>
        <end position="137"/>
    </location>
</feature>
<dbReference type="OrthoDB" id="34224at2"/>
<dbReference type="InterPro" id="IPR035906">
    <property type="entry name" value="MetI-like_sf"/>
</dbReference>
<keyword evidence="5 7" id="KW-1133">Transmembrane helix</keyword>
<sequence>MAGGVRGWLARVGSYSAERQPRAWLLLLPALACIGVFNVLPLVRVFVMAFQSGSLRHLRFAGWSNFVAVLADPSFVRALVNTGVFACVTVPVGLVVSLMLAVAVDSRMRGSRVFEALLFVPYLTSVVAVGVVFRYLFNGDFGVVDYVLSLVGLGPFDFLNDPRLSMVTLCVFGVWLSLAFNIVILLSGLRAIDPLLYRVADLYGASAWERFSRITLPQLAPMITFLSIMDLINAFKVYTEVYVLFNGMPGVADSAVTAVFYVYDKFYVQGRYGQGMAAAVVLFALILVFTLLQSLLVRRLSR</sequence>
<feature type="transmembrane region" description="Helical" evidence="7">
    <location>
        <begin position="166"/>
        <end position="191"/>
    </location>
</feature>
<evidence type="ECO:0000256" key="3">
    <source>
        <dbReference type="ARBA" id="ARBA00022475"/>
    </source>
</evidence>
<dbReference type="EMBL" id="NEWD01000004">
    <property type="protein sequence ID" value="OXN01262.1"/>
    <property type="molecule type" value="Genomic_DNA"/>
</dbReference>
<accession>A0A229W091</accession>
<comment type="subcellular location">
    <subcellularLocation>
        <location evidence="1 7">Cell membrane</location>
        <topology evidence="1 7">Multi-pass membrane protein</topology>
    </subcellularLocation>
</comment>
<dbReference type="Gene3D" id="1.10.3720.10">
    <property type="entry name" value="MetI-like"/>
    <property type="match status" value="1"/>
</dbReference>
<keyword evidence="2 7" id="KW-0813">Transport</keyword>
<dbReference type="GO" id="GO:0055085">
    <property type="term" value="P:transmembrane transport"/>
    <property type="evidence" value="ECO:0007669"/>
    <property type="project" value="InterPro"/>
</dbReference>
<keyword evidence="4 7" id="KW-0812">Transmembrane</keyword>
<evidence type="ECO:0000256" key="2">
    <source>
        <dbReference type="ARBA" id="ARBA00022448"/>
    </source>
</evidence>
<evidence type="ECO:0000256" key="6">
    <source>
        <dbReference type="ARBA" id="ARBA00023136"/>
    </source>
</evidence>
<keyword evidence="6 7" id="KW-0472">Membrane</keyword>
<evidence type="ECO:0000256" key="5">
    <source>
        <dbReference type="ARBA" id="ARBA00022989"/>
    </source>
</evidence>
<feature type="transmembrane region" description="Helical" evidence="7">
    <location>
        <begin position="241"/>
        <end position="263"/>
    </location>
</feature>
<proteinExistence type="inferred from homology"/>
<dbReference type="Pfam" id="PF00528">
    <property type="entry name" value="BPD_transp_1"/>
    <property type="match status" value="1"/>
</dbReference>
<reference evidence="9 10" key="1">
    <citation type="submission" date="2017-05" db="EMBL/GenBank/DDBJ databases">
        <title>Bifidobacterium vansinderenii sp. nov.</title>
        <authorList>
            <person name="Lugli G.A."/>
            <person name="Duranti S."/>
            <person name="Mangifesta M."/>
        </authorList>
    </citation>
    <scope>NUCLEOTIDE SEQUENCE [LARGE SCALE GENOMIC DNA]</scope>
    <source>
        <strain evidence="9 10">Tam10B</strain>
    </source>
</reference>
<evidence type="ECO:0000313" key="10">
    <source>
        <dbReference type="Proteomes" id="UP000215433"/>
    </source>
</evidence>
<evidence type="ECO:0000256" key="7">
    <source>
        <dbReference type="RuleBase" id="RU363032"/>
    </source>
</evidence>
<dbReference type="AlphaFoldDB" id="A0A229W091"/>
<dbReference type="SUPFAM" id="SSF161098">
    <property type="entry name" value="MetI-like"/>
    <property type="match status" value="1"/>
</dbReference>
<comment type="caution">
    <text evidence="9">The sequence shown here is derived from an EMBL/GenBank/DDBJ whole genome shotgun (WGS) entry which is preliminary data.</text>
</comment>
<name>A0A229W091_9BIFI</name>
<dbReference type="PANTHER" id="PTHR30193">
    <property type="entry name" value="ABC TRANSPORTER PERMEASE PROTEIN"/>
    <property type="match status" value="1"/>
</dbReference>
<feature type="transmembrane region" description="Helical" evidence="7">
    <location>
        <begin position="275"/>
        <end position="297"/>
    </location>
</feature>
<evidence type="ECO:0000259" key="8">
    <source>
        <dbReference type="PROSITE" id="PS50928"/>
    </source>
</evidence>
<dbReference type="Proteomes" id="UP000215433">
    <property type="component" value="Unassembled WGS sequence"/>
</dbReference>
<dbReference type="GO" id="GO:0005886">
    <property type="term" value="C:plasma membrane"/>
    <property type="evidence" value="ECO:0007669"/>
    <property type="project" value="UniProtKB-SubCell"/>
</dbReference>
<feature type="transmembrane region" description="Helical" evidence="7">
    <location>
        <begin position="82"/>
        <end position="104"/>
    </location>
</feature>
<gene>
    <name evidence="9" type="ORF">Tam10B_0262</name>
</gene>
<dbReference type="PANTHER" id="PTHR30193:SF37">
    <property type="entry name" value="INNER MEMBRANE ABC TRANSPORTER PERMEASE PROTEIN YCJO"/>
    <property type="match status" value="1"/>
</dbReference>
<dbReference type="PROSITE" id="PS50928">
    <property type="entry name" value="ABC_TM1"/>
    <property type="match status" value="1"/>
</dbReference>
<feature type="domain" description="ABC transmembrane type-1" evidence="8">
    <location>
        <begin position="79"/>
        <end position="293"/>
    </location>
</feature>
<dbReference type="CDD" id="cd06261">
    <property type="entry name" value="TM_PBP2"/>
    <property type="match status" value="1"/>
</dbReference>
<protein>
    <submittedName>
        <fullName evidence="9">Sugar ABC transporter permease</fullName>
    </submittedName>
</protein>
<comment type="similarity">
    <text evidence="7">Belongs to the binding-protein-dependent transport system permease family.</text>
</comment>
<evidence type="ECO:0000256" key="4">
    <source>
        <dbReference type="ARBA" id="ARBA00022692"/>
    </source>
</evidence>